<dbReference type="AlphaFoldDB" id="A0A9N7W2L6"/>
<comment type="caution">
    <text evidence="2">The sequence shown here is derived from an EMBL/GenBank/DDBJ whole genome shotgun (WGS) entry which is preliminary data.</text>
</comment>
<accession>A0A9N7W2L6</accession>
<dbReference type="Proteomes" id="UP001153269">
    <property type="component" value="Unassembled WGS sequence"/>
</dbReference>
<keyword evidence="3" id="KW-1185">Reference proteome</keyword>
<gene>
    <name evidence="2" type="ORF">PLEPLA_LOCUS47028</name>
</gene>
<evidence type="ECO:0000256" key="1">
    <source>
        <dbReference type="SAM" id="MobiDB-lite"/>
    </source>
</evidence>
<protein>
    <submittedName>
        <fullName evidence="2">Uncharacterized protein</fullName>
    </submittedName>
</protein>
<sequence length="116" mass="12148">MGRAGAELLRRLAEAQGHFQFADAEDVRCGGGGPEAVPPPLLRPCSSGPGSPDEMRPGGPRTPPLHAALHLTGLIYLLNMETTSSPPRPRAALRPVRLTLTVRPGGAGPRLHYSSG</sequence>
<organism evidence="2 3">
    <name type="scientific">Pleuronectes platessa</name>
    <name type="common">European plaice</name>
    <dbReference type="NCBI Taxonomy" id="8262"/>
    <lineage>
        <taxon>Eukaryota</taxon>
        <taxon>Metazoa</taxon>
        <taxon>Chordata</taxon>
        <taxon>Craniata</taxon>
        <taxon>Vertebrata</taxon>
        <taxon>Euteleostomi</taxon>
        <taxon>Actinopterygii</taxon>
        <taxon>Neopterygii</taxon>
        <taxon>Teleostei</taxon>
        <taxon>Neoteleostei</taxon>
        <taxon>Acanthomorphata</taxon>
        <taxon>Carangaria</taxon>
        <taxon>Pleuronectiformes</taxon>
        <taxon>Pleuronectoidei</taxon>
        <taxon>Pleuronectidae</taxon>
        <taxon>Pleuronectes</taxon>
    </lineage>
</organism>
<proteinExistence type="predicted"/>
<evidence type="ECO:0000313" key="3">
    <source>
        <dbReference type="Proteomes" id="UP001153269"/>
    </source>
</evidence>
<evidence type="ECO:0000313" key="2">
    <source>
        <dbReference type="EMBL" id="CAB1459191.1"/>
    </source>
</evidence>
<feature type="region of interest" description="Disordered" evidence="1">
    <location>
        <begin position="26"/>
        <end position="64"/>
    </location>
</feature>
<reference evidence="2" key="1">
    <citation type="submission" date="2020-03" db="EMBL/GenBank/DDBJ databases">
        <authorList>
            <person name="Weist P."/>
        </authorList>
    </citation>
    <scope>NUCLEOTIDE SEQUENCE</scope>
</reference>
<dbReference type="EMBL" id="CADEAL010004421">
    <property type="protein sequence ID" value="CAB1459191.1"/>
    <property type="molecule type" value="Genomic_DNA"/>
</dbReference>
<name>A0A9N7W2L6_PLEPL</name>